<name>A0ABS5XDQ6_9GAMM</name>
<accession>A0ABS5XDQ6</accession>
<protein>
    <submittedName>
        <fullName evidence="1">Glycoside hydrolase family 19 protein</fullName>
    </submittedName>
</protein>
<dbReference type="Proteomes" id="UP001519667">
    <property type="component" value="Unassembled WGS sequence"/>
</dbReference>
<gene>
    <name evidence="1" type="ORF">J7302_06720</name>
</gene>
<keyword evidence="2" id="KW-1185">Reference proteome</keyword>
<dbReference type="SUPFAM" id="SSF53955">
    <property type="entry name" value="Lysozyme-like"/>
    <property type="match status" value="1"/>
</dbReference>
<comment type="caution">
    <text evidence="1">The sequence shown here is derived from an EMBL/GenBank/DDBJ whole genome shotgun (WGS) entry which is preliminary data.</text>
</comment>
<dbReference type="RefSeq" id="WP_215372084.1">
    <property type="nucleotide sequence ID" value="NZ_JAGTIS010000002.1"/>
</dbReference>
<evidence type="ECO:0000313" key="2">
    <source>
        <dbReference type="Proteomes" id="UP001519667"/>
    </source>
</evidence>
<proteinExistence type="predicted"/>
<dbReference type="Gene3D" id="1.10.530.10">
    <property type="match status" value="1"/>
</dbReference>
<dbReference type="EMBL" id="JAGTIS010000002">
    <property type="protein sequence ID" value="MBT8765823.1"/>
    <property type="molecule type" value="Genomic_DNA"/>
</dbReference>
<reference evidence="1 2" key="1">
    <citation type="submission" date="2021-04" db="EMBL/GenBank/DDBJ databases">
        <title>Pseudomonas boanensis sp. nov., a bacterium isolated from river water used for household purposes in Boane District, Mozambique.</title>
        <authorList>
            <person name="Nicklasson M."/>
            <person name="Martin-Rodriguez A.J."/>
            <person name="Thorell K."/>
            <person name="Neves L."/>
            <person name="Mussagy A."/>
            <person name="Rydberg H.A."/>
            <person name="Hernroth B."/>
            <person name="Svensson-Stadler L."/>
            <person name="Sjoling A."/>
        </authorList>
    </citation>
    <scope>NUCLEOTIDE SEQUENCE [LARGE SCALE GENOMIC DNA]</scope>
    <source>
        <strain evidence="1 2">DB1</strain>
    </source>
</reference>
<keyword evidence="1" id="KW-0378">Hydrolase</keyword>
<dbReference type="GO" id="GO:0016787">
    <property type="term" value="F:hydrolase activity"/>
    <property type="evidence" value="ECO:0007669"/>
    <property type="project" value="UniProtKB-KW"/>
</dbReference>
<evidence type="ECO:0000313" key="1">
    <source>
        <dbReference type="EMBL" id="MBT8765823.1"/>
    </source>
</evidence>
<dbReference type="PANTHER" id="PTHR34408:SF1">
    <property type="entry name" value="GLYCOSYL HYDROLASE FAMILY 19 DOMAIN-CONTAINING PROTEIN HI_1415"/>
    <property type="match status" value="1"/>
</dbReference>
<dbReference type="PANTHER" id="PTHR34408">
    <property type="entry name" value="FAMILY PROTEIN, PUTATIVE-RELATED"/>
    <property type="match status" value="1"/>
</dbReference>
<sequence>MDTRSLAQRMVDAANAINANRAAEERRRAGRQATEPTCLPLPSYWVTDPASAHLPAIQRWSHPFGDRADPLRQLTQLANAERGYYPLGRNGFWHPGVHFDAGTAGTLDQSQVLCLADGEVVAYRTDTQSPRTGYLFDDEPVECPFSRNFVLVRHRLQAPEIPGLDATPPSLTLYSLYMHLEDWTAYREDQTLKRPAFWPESNTRRVKDTEKDAVPDLTGHVWLRCRIGPNGGAVISGLARGTEVTVSGTGRYRKIENIPGPRQLLQDGALLGYVGFSLLEPLPNGDYRIATLRDDGTLPVRPSASVEGKPLMALPNGTEVAISGTGDYRKLEWVNQYVHFDSLLGEREPQILDDICVPEAPVPIRAGELIGHIGAYQDHDDAQPRQQLHLEVFSSESLQTFFEVSRAWAQRLPASARTWLKLPKGTPVVKHQAHFSASVPPKASADTPSSAADLHLPKHLLEGLGPDMRIRVPNRDGQGGCTWYRLDDLLHDSEGQLLPGWVQVEDDHAQWHSPWDWSGYAAILNGDSLESCQAYALNLQGILPSERDRAQAALLADRTDQGPIRSRLFDLIEPDRHGVMTAEELKPALPVPALAQSIARLAIYSESEWYWRPGKWDALDDLFGHSSPSPNRNWLAEKQRIEQICWWNEVAPKLGLPADGKVWHLHPVGLVGSFERKQLITLEMLLAVEPNNKKEYYQEIIDLLNKFAESYQINTPKRISHFLSQISHESNFRSHEENLSYSPKQMRKVYGCRGGFRNYDELCDDCTAGRFREKLWSQAAHYAYNPENLASYVYANRMGNGSEESKDGYRYRGRGLIQLTGKAGYESFQTEHNRIFPNDKIDLINNPELLSQNLEYSIESAFVFWSINNLNKTAESATVSDVTRIVNGGQNGLSDRKNRYNRLARLFNLKEEKYE</sequence>
<dbReference type="InterPro" id="IPR023346">
    <property type="entry name" value="Lysozyme-like_dom_sf"/>
</dbReference>
<dbReference type="InterPro" id="IPR052354">
    <property type="entry name" value="Cell_Wall_Dynamics_Protein"/>
</dbReference>
<organism evidence="1 2">
    <name type="scientific">Metapseudomonas boanensis</name>
    <dbReference type="NCBI Taxonomy" id="2822138"/>
    <lineage>
        <taxon>Bacteria</taxon>
        <taxon>Pseudomonadati</taxon>
        <taxon>Pseudomonadota</taxon>
        <taxon>Gammaproteobacteria</taxon>
        <taxon>Pseudomonadales</taxon>
        <taxon>Pseudomonadaceae</taxon>
        <taxon>Metapseudomonas</taxon>
    </lineage>
</organism>